<dbReference type="EMBL" id="FBWG01000004">
    <property type="protein sequence ID" value="CUX18165.1"/>
    <property type="molecule type" value="Genomic_DNA"/>
</dbReference>
<proteinExistence type="predicted"/>
<dbReference type="AlphaFoldDB" id="A0A1S7PA35"/>
<feature type="region of interest" description="Disordered" evidence="1">
    <location>
        <begin position="85"/>
        <end position="117"/>
    </location>
</feature>
<evidence type="ECO:0000313" key="2">
    <source>
        <dbReference type="EMBL" id="CUX18165.1"/>
    </source>
</evidence>
<accession>A0A1S7PA35</accession>
<evidence type="ECO:0000256" key="1">
    <source>
        <dbReference type="SAM" id="MobiDB-lite"/>
    </source>
</evidence>
<gene>
    <name evidence="2" type="ORF">AGR7C_Cc120065</name>
</gene>
<evidence type="ECO:0000313" key="3">
    <source>
        <dbReference type="Proteomes" id="UP000191987"/>
    </source>
</evidence>
<reference evidence="2 3" key="1">
    <citation type="submission" date="2016-01" db="EMBL/GenBank/DDBJ databases">
        <authorList>
            <person name="Oliw E.H."/>
        </authorList>
    </citation>
    <scope>NUCLEOTIDE SEQUENCE [LARGE SCALE GENOMIC DNA]</scope>
    <source>
        <strain evidence="2 3">Zutra 3-1</strain>
    </source>
</reference>
<protein>
    <submittedName>
        <fullName evidence="2">Uncharacterized protein</fullName>
    </submittedName>
</protein>
<sequence length="117" mass="14053">MHLCSMSAKFAALNIIWTKYERKCPCFRRFLRVWRPLAALKRLSGVKRRIGRGSDAIRALRKWSAIDAFFTYRPCGRLWQCRFDPENRPKRKKGRRREPQAFLGRSSRVRRKERRGV</sequence>
<name>A0A1S7PA35_9HYPH</name>
<organism evidence="2 3">
    <name type="scientific">Agrobacterium deltaense Zutra 3/1</name>
    <dbReference type="NCBI Taxonomy" id="1183427"/>
    <lineage>
        <taxon>Bacteria</taxon>
        <taxon>Pseudomonadati</taxon>
        <taxon>Pseudomonadota</taxon>
        <taxon>Alphaproteobacteria</taxon>
        <taxon>Hyphomicrobiales</taxon>
        <taxon>Rhizobiaceae</taxon>
        <taxon>Rhizobium/Agrobacterium group</taxon>
        <taxon>Agrobacterium</taxon>
    </lineage>
</organism>
<dbReference type="Proteomes" id="UP000191987">
    <property type="component" value="Unassembled WGS sequence"/>
</dbReference>
<feature type="compositionally biased region" description="Basic residues" evidence="1">
    <location>
        <begin position="107"/>
        <end position="117"/>
    </location>
</feature>